<accession>A0A656HKI2</accession>
<evidence type="ECO:0000313" key="2">
    <source>
        <dbReference type="EMBL" id="EIJ36997.1"/>
    </source>
</evidence>
<keyword evidence="3" id="KW-1185">Reference proteome</keyword>
<dbReference type="Proteomes" id="UP000005317">
    <property type="component" value="Unassembled WGS sequence"/>
</dbReference>
<name>A0A656HKI2_THINJ</name>
<dbReference type="Gene3D" id="3.40.50.300">
    <property type="entry name" value="P-loop containing nucleotide triphosphate hydrolases"/>
    <property type="match status" value="1"/>
</dbReference>
<organism evidence="2 3">
    <name type="scientific">Thiothrix nivea (strain ATCC 35100 / DSM 5205 / JP2)</name>
    <dbReference type="NCBI Taxonomy" id="870187"/>
    <lineage>
        <taxon>Bacteria</taxon>
        <taxon>Pseudomonadati</taxon>
        <taxon>Pseudomonadota</taxon>
        <taxon>Gammaproteobacteria</taxon>
        <taxon>Thiotrichales</taxon>
        <taxon>Thiotrichaceae</taxon>
        <taxon>Thiothrix</taxon>
    </lineage>
</organism>
<evidence type="ECO:0000313" key="3">
    <source>
        <dbReference type="Proteomes" id="UP000005317"/>
    </source>
</evidence>
<dbReference type="SUPFAM" id="SSF52540">
    <property type="entry name" value="P-loop containing nucleoside triphosphate hydrolases"/>
    <property type="match status" value="1"/>
</dbReference>
<proteinExistence type="predicted"/>
<dbReference type="Pfam" id="PF13175">
    <property type="entry name" value="AAA_15"/>
    <property type="match status" value="1"/>
</dbReference>
<feature type="domain" description="Endonuclease GajA/Old nuclease/RecF-like AAA" evidence="1">
    <location>
        <begin position="7"/>
        <end position="347"/>
    </location>
</feature>
<protein>
    <recommendedName>
        <fullName evidence="1">Endonuclease GajA/Old nuclease/RecF-like AAA domain-containing protein</fullName>
    </recommendedName>
</protein>
<reference evidence="3" key="1">
    <citation type="journal article" date="2011" name="Stand. Genomic Sci.">
        <title>Genome sequence of the filamentous, gliding Thiothrix nivea neotype strain (JP2(T)).</title>
        <authorList>
            <person name="Lapidus A."/>
            <person name="Nolan M."/>
            <person name="Lucas S."/>
            <person name="Glavina Del Rio T."/>
            <person name="Tice H."/>
            <person name="Cheng J.F."/>
            <person name="Tapia R."/>
            <person name="Han C."/>
            <person name="Goodwin L."/>
            <person name="Pitluck S."/>
            <person name="Liolios K."/>
            <person name="Pagani I."/>
            <person name="Ivanova N."/>
            <person name="Huntemann M."/>
            <person name="Mavromatis K."/>
            <person name="Mikhailova N."/>
            <person name="Pati A."/>
            <person name="Chen A."/>
            <person name="Palaniappan K."/>
            <person name="Land M."/>
            <person name="Brambilla E.M."/>
            <person name="Rohde M."/>
            <person name="Abt B."/>
            <person name="Verbarg S."/>
            <person name="Goker M."/>
            <person name="Bristow J."/>
            <person name="Eisen J.A."/>
            <person name="Markowitz V."/>
            <person name="Hugenholtz P."/>
            <person name="Kyrpides N.C."/>
            <person name="Klenk H.P."/>
            <person name="Woyke T."/>
        </authorList>
    </citation>
    <scope>NUCLEOTIDE SEQUENCE [LARGE SCALE GENOMIC DNA]</scope>
    <source>
        <strain evidence="3">ATCC 35100 / DSM 5205 / JP2</strain>
    </source>
</reference>
<gene>
    <name evidence="2" type="ORF">Thini_4526</name>
</gene>
<sequence length="582" mass="66857">MGVESLEKLKLGDMNIFVGKNDNGKSTILKALNAFFNDKFIFHDVYKNTPDGEVTEITVRFKSDNNINSLALDNEGYICLTKKFSINNTGKLKKDKFYTCLDFEYETIRNSWGVKEADLNNILTSLSIEFSRSGRGVTNLSKIEKLQEHTGEYPKLLVQHIDDEYSKNLAKQYPGLTFPGYYLFDAEQNLNIGATEFQNQFKPIVTNSLQSNTELTSQIEANVQNDLELEFDIIANLMKKNVPNLEKIKPDISYKWDGLVKFGLNLKFSGEDHEIPITHKGTGFKRLLMVAYFEYLSQKETAGLQIFGIEEPETYLHPELQYELLNSILEISDYSQFLVTTHSPVFAGATQKNNIVVVKKEEGKSTYNTYNNNNDILDEVINELGIRPNFNLINENYRKIIFVEGKGDCLFWECAISKLTDYVNNDILFIPCGGEQVEFFVNASLCQKLHRRFIFILDSDKGAVDFAAKLENKRELKTKIEDMGGEFEILRKREIENYYHRDAIIRIIGESITIPDDFIIEDYSDIKEEIKSKILSQNRTNFKAKNNMSIFNEMTREEWCSVGFQLEDGDTDLISIVNNIIS</sequence>
<dbReference type="InterPro" id="IPR051396">
    <property type="entry name" value="Bact_Antivir_Def_Nuclease"/>
</dbReference>
<dbReference type="EMBL" id="JH651384">
    <property type="protein sequence ID" value="EIJ36997.1"/>
    <property type="molecule type" value="Genomic_DNA"/>
</dbReference>
<dbReference type="InterPro" id="IPR027417">
    <property type="entry name" value="P-loop_NTPase"/>
</dbReference>
<dbReference type="InterPro" id="IPR041685">
    <property type="entry name" value="AAA_GajA/Old/RecF-like"/>
</dbReference>
<evidence type="ECO:0000259" key="1">
    <source>
        <dbReference type="Pfam" id="PF13175"/>
    </source>
</evidence>
<dbReference type="PANTHER" id="PTHR43581:SF4">
    <property type="entry name" value="ATP_GTP PHOSPHATASE"/>
    <property type="match status" value="1"/>
</dbReference>
<dbReference type="PANTHER" id="PTHR43581">
    <property type="entry name" value="ATP/GTP PHOSPHATASE"/>
    <property type="match status" value="1"/>
</dbReference>
<dbReference type="AlphaFoldDB" id="A0A656HKI2"/>